<evidence type="ECO:0000256" key="2">
    <source>
        <dbReference type="SAM" id="Phobius"/>
    </source>
</evidence>
<keyword evidence="1" id="KW-0175">Coiled coil</keyword>
<reference evidence="3 4" key="1">
    <citation type="journal article" date="2015" name="Appl. Microbiol. Biotechnol.">
        <title>The consequence of an additional NADH dehydrogenase paralog on the growth of Gluconobacter oxydans DSM3504.</title>
        <authorList>
            <person name="Kostner D."/>
            <person name="Luchterhand B."/>
            <person name="Junker A."/>
            <person name="Volland S."/>
            <person name="Daniel R."/>
            <person name="Buchs J."/>
            <person name="Liebl W."/>
            <person name="Ehrenreich A."/>
        </authorList>
    </citation>
    <scope>NUCLEOTIDE SEQUENCE [LARGE SCALE GENOMIC DNA]</scope>
    <source>
        <strain evidence="3">DSM 3504</strain>
    </source>
</reference>
<name>A0A067Z2C2_GLUOY</name>
<dbReference type="KEGG" id="goy:GLS_c02700"/>
<protein>
    <submittedName>
        <fullName evidence="3">Uncharacterized protein</fullName>
    </submittedName>
</protein>
<proteinExistence type="predicted"/>
<organism evidence="3 4">
    <name type="scientific">Gluconobacter oxydans DSM 3504</name>
    <dbReference type="NCBI Taxonomy" id="1288313"/>
    <lineage>
        <taxon>Bacteria</taxon>
        <taxon>Pseudomonadati</taxon>
        <taxon>Pseudomonadota</taxon>
        <taxon>Alphaproteobacteria</taxon>
        <taxon>Acetobacterales</taxon>
        <taxon>Acetobacteraceae</taxon>
        <taxon>Gluconobacter</taxon>
    </lineage>
</organism>
<dbReference type="Proteomes" id="UP000031656">
    <property type="component" value="Chromosome"/>
</dbReference>
<dbReference type="RefSeq" id="WP_041110702.1">
    <property type="nucleotide sequence ID" value="NZ_CP004373.1"/>
</dbReference>
<dbReference type="HOGENOM" id="CLU_170227_0_0_5"/>
<dbReference type="GeneID" id="56904515"/>
<keyword evidence="2" id="KW-1133">Transmembrane helix</keyword>
<evidence type="ECO:0000313" key="3">
    <source>
        <dbReference type="EMBL" id="AHK70187.1"/>
    </source>
</evidence>
<evidence type="ECO:0000313" key="4">
    <source>
        <dbReference type="Proteomes" id="UP000031656"/>
    </source>
</evidence>
<sequence>MSDREGLTISLADGNERRAYTLRMLEDRVLRLETIAGGLSDRYEELRTEMRQEISSLRDQMKLLEAKVDEGNRVVNGKLDRLIGGRAVITGIITLATSILGTGMVHFALSLSTK</sequence>
<dbReference type="AlphaFoldDB" id="A0A067Z2C2"/>
<feature type="transmembrane region" description="Helical" evidence="2">
    <location>
        <begin position="87"/>
        <end position="109"/>
    </location>
</feature>
<keyword evidence="2" id="KW-0812">Transmembrane</keyword>
<evidence type="ECO:0000256" key="1">
    <source>
        <dbReference type="SAM" id="Coils"/>
    </source>
</evidence>
<dbReference type="EMBL" id="CP004373">
    <property type="protein sequence ID" value="AHK70187.1"/>
    <property type="molecule type" value="Genomic_DNA"/>
</dbReference>
<accession>A0A067Z2C2</accession>
<gene>
    <name evidence="3" type="ORF">GLS_c02700</name>
</gene>
<keyword evidence="2" id="KW-0472">Membrane</keyword>
<feature type="coiled-coil region" evidence="1">
    <location>
        <begin position="40"/>
        <end position="74"/>
    </location>
</feature>